<dbReference type="InterPro" id="IPR029063">
    <property type="entry name" value="SAM-dependent_MTases_sf"/>
</dbReference>
<dbReference type="Proteomes" id="UP000292082">
    <property type="component" value="Unassembled WGS sequence"/>
</dbReference>
<dbReference type="PANTHER" id="PTHR43861">
    <property type="entry name" value="TRANS-ACONITATE 2-METHYLTRANSFERASE-RELATED"/>
    <property type="match status" value="1"/>
</dbReference>
<accession>A0A4Q9PRL6</accession>
<dbReference type="SUPFAM" id="SSF53335">
    <property type="entry name" value="S-adenosyl-L-methionine-dependent methyltransferases"/>
    <property type="match status" value="1"/>
</dbReference>
<dbReference type="GO" id="GO:0008168">
    <property type="term" value="F:methyltransferase activity"/>
    <property type="evidence" value="ECO:0007669"/>
    <property type="project" value="UniProtKB-KW"/>
</dbReference>
<keyword evidence="1 2" id="KW-0808">Transferase</keyword>
<reference evidence="2 3" key="1">
    <citation type="submission" date="2019-01" db="EMBL/GenBank/DDBJ databases">
        <title>Draft genome sequences of three monokaryotic isolates of the white-rot basidiomycete fungus Dichomitus squalens.</title>
        <authorList>
            <consortium name="DOE Joint Genome Institute"/>
            <person name="Lopez S.C."/>
            <person name="Andreopoulos B."/>
            <person name="Pangilinan J."/>
            <person name="Lipzen A."/>
            <person name="Riley R."/>
            <person name="Ahrendt S."/>
            <person name="Ng V."/>
            <person name="Barry K."/>
            <person name="Daum C."/>
            <person name="Grigoriev I.V."/>
            <person name="Hilden K.S."/>
            <person name="Makela M.R."/>
            <person name="de Vries R.P."/>
        </authorList>
    </citation>
    <scope>NUCLEOTIDE SEQUENCE [LARGE SCALE GENOMIC DNA]</scope>
    <source>
        <strain evidence="2 3">CBS 464.89</strain>
    </source>
</reference>
<evidence type="ECO:0000256" key="1">
    <source>
        <dbReference type="ARBA" id="ARBA00022679"/>
    </source>
</evidence>
<dbReference type="OMA" id="EQNFDAP"/>
<keyword evidence="2" id="KW-0489">Methyltransferase</keyword>
<dbReference type="CDD" id="cd02440">
    <property type="entry name" value="AdoMet_MTases"/>
    <property type="match status" value="1"/>
</dbReference>
<dbReference type="AlphaFoldDB" id="A0A4Q9PRL6"/>
<dbReference type="STRING" id="114155.A0A4Q9PRL6"/>
<keyword evidence="3" id="KW-1185">Reference proteome</keyword>
<dbReference type="GO" id="GO:0032259">
    <property type="term" value="P:methylation"/>
    <property type="evidence" value="ECO:0007669"/>
    <property type="project" value="UniProtKB-KW"/>
</dbReference>
<dbReference type="Pfam" id="PF13489">
    <property type="entry name" value="Methyltransf_23"/>
    <property type="match status" value="1"/>
</dbReference>
<dbReference type="EMBL" id="ML145142">
    <property type="protein sequence ID" value="TBU57026.1"/>
    <property type="molecule type" value="Genomic_DNA"/>
</dbReference>
<protein>
    <submittedName>
        <fullName evidence="2">S-adenosyl-L-methionine-dependent methyltransferase</fullName>
    </submittedName>
</protein>
<sequence length="233" mass="25859">MADYTAAQTRPDEFAAANKAYFDEQAHHDHGHGQELGRRNVAAMRKTWPELFDEDETVAMDYACGTGNVSRQLCQYVKAVVGVDISEASVDRYNAQAANQGLEPDEMRAVCAELKGEPGELDGLKFDIVVCCASYHHFPSIEETTRVLASFLKPGGSLLVADIKAEEDGRLLFSEGYHHIVPHKHGLSEEEMRNAFEGAGLAKFETRETFKAKMRSTGQDMQWFVARGVKQVS</sequence>
<evidence type="ECO:0000313" key="3">
    <source>
        <dbReference type="Proteomes" id="UP000292082"/>
    </source>
</evidence>
<name>A0A4Q9PRL6_9APHY</name>
<dbReference type="Gene3D" id="3.40.50.150">
    <property type="entry name" value="Vaccinia Virus protein VP39"/>
    <property type="match status" value="1"/>
</dbReference>
<dbReference type="PANTHER" id="PTHR43861:SF3">
    <property type="entry name" value="PUTATIVE (AFU_ORTHOLOGUE AFUA_2G14390)-RELATED"/>
    <property type="match status" value="1"/>
</dbReference>
<organism evidence="2 3">
    <name type="scientific">Dichomitus squalens</name>
    <dbReference type="NCBI Taxonomy" id="114155"/>
    <lineage>
        <taxon>Eukaryota</taxon>
        <taxon>Fungi</taxon>
        <taxon>Dikarya</taxon>
        <taxon>Basidiomycota</taxon>
        <taxon>Agaricomycotina</taxon>
        <taxon>Agaricomycetes</taxon>
        <taxon>Polyporales</taxon>
        <taxon>Polyporaceae</taxon>
        <taxon>Dichomitus</taxon>
    </lineage>
</organism>
<gene>
    <name evidence="2" type="ORF">BD310DRAFT_959812</name>
</gene>
<evidence type="ECO:0000313" key="2">
    <source>
        <dbReference type="EMBL" id="TBU57026.1"/>
    </source>
</evidence>
<proteinExistence type="predicted"/>